<comment type="caution">
    <text evidence="2">The sequence shown here is derived from an EMBL/GenBank/DDBJ whole genome shotgun (WGS) entry which is preliminary data.</text>
</comment>
<gene>
    <name evidence="2" type="ORF">TALK_12705</name>
</gene>
<dbReference type="PROSITE" id="PS51819">
    <property type="entry name" value="VOC"/>
    <property type="match status" value="1"/>
</dbReference>
<dbReference type="RefSeq" id="WP_085619430.1">
    <property type="nucleotide sequence ID" value="NZ_JFKB01000008.1"/>
</dbReference>
<sequence length="123" mass="13806">MPTSCNRILIYTAKMDEMIHFYGEFFVYQPVRRDGDRIVELHPAMGGLTILLHPAAKGQKQGQSAVKLVFDVKNVEAFQQQFIKRGIKIGPIHQADGYQFANLKDPSGNSVSISNRAFVLPNE</sequence>
<dbReference type="AlphaFoldDB" id="A0A1Y2LA43"/>
<dbReference type="InterPro" id="IPR029068">
    <property type="entry name" value="Glyas_Bleomycin-R_OHBP_Dase"/>
</dbReference>
<dbReference type="STRING" id="1293890.TALK_12705"/>
<organism evidence="2 3">
    <name type="scientific">Thalassospira alkalitolerans</name>
    <dbReference type="NCBI Taxonomy" id="1293890"/>
    <lineage>
        <taxon>Bacteria</taxon>
        <taxon>Pseudomonadati</taxon>
        <taxon>Pseudomonadota</taxon>
        <taxon>Alphaproteobacteria</taxon>
        <taxon>Rhodospirillales</taxon>
        <taxon>Thalassospiraceae</taxon>
        <taxon>Thalassospira</taxon>
    </lineage>
</organism>
<dbReference type="SUPFAM" id="SSF54593">
    <property type="entry name" value="Glyoxalase/Bleomycin resistance protein/Dihydroxybiphenyl dioxygenase"/>
    <property type="match status" value="1"/>
</dbReference>
<evidence type="ECO:0000259" key="1">
    <source>
        <dbReference type="PROSITE" id="PS51819"/>
    </source>
</evidence>
<evidence type="ECO:0000313" key="3">
    <source>
        <dbReference type="Proteomes" id="UP000193396"/>
    </source>
</evidence>
<dbReference type="InterPro" id="IPR004360">
    <property type="entry name" value="Glyas_Fos-R_dOase_dom"/>
</dbReference>
<feature type="domain" description="VOC" evidence="1">
    <location>
        <begin position="4"/>
        <end position="116"/>
    </location>
</feature>
<accession>A0A1Y2LA43</accession>
<reference evidence="2 3" key="1">
    <citation type="submission" date="2014-03" db="EMBL/GenBank/DDBJ databases">
        <title>The draft genome sequence of Thalassospira alkalitolerans JCM 18968.</title>
        <authorList>
            <person name="Lai Q."/>
            <person name="Shao Z."/>
        </authorList>
    </citation>
    <scope>NUCLEOTIDE SEQUENCE [LARGE SCALE GENOMIC DNA]</scope>
    <source>
        <strain evidence="2 3">JCM 18968</strain>
    </source>
</reference>
<dbReference type="OrthoDB" id="7849747at2"/>
<evidence type="ECO:0000313" key="2">
    <source>
        <dbReference type="EMBL" id="OSQ47406.1"/>
    </source>
</evidence>
<dbReference type="EMBL" id="JFKB01000008">
    <property type="protein sequence ID" value="OSQ47406.1"/>
    <property type="molecule type" value="Genomic_DNA"/>
</dbReference>
<dbReference type="Gene3D" id="3.10.180.10">
    <property type="entry name" value="2,3-Dihydroxybiphenyl 1,2-Dioxygenase, domain 1"/>
    <property type="match status" value="1"/>
</dbReference>
<dbReference type="Pfam" id="PF00903">
    <property type="entry name" value="Glyoxalase"/>
    <property type="match status" value="1"/>
</dbReference>
<keyword evidence="3" id="KW-1185">Reference proteome</keyword>
<dbReference type="InterPro" id="IPR037523">
    <property type="entry name" value="VOC_core"/>
</dbReference>
<dbReference type="Proteomes" id="UP000193396">
    <property type="component" value="Unassembled WGS sequence"/>
</dbReference>
<proteinExistence type="predicted"/>
<protein>
    <submittedName>
        <fullName evidence="2">Glyoxalase</fullName>
    </submittedName>
</protein>
<name>A0A1Y2LA43_9PROT</name>